<feature type="compositionally biased region" description="Basic residues" evidence="1">
    <location>
        <begin position="73"/>
        <end position="90"/>
    </location>
</feature>
<accession>A0ABX5XYU2</accession>
<sequence>MASGERAANLLTIIGSAIRNDLDVRAYLDDVLRRALAGETDWSVLTPHAWKAEHPESIREYRQDERRQAADRKRTRRARRRLLNKSTRRR</sequence>
<evidence type="ECO:0008006" key="4">
    <source>
        <dbReference type="Google" id="ProtNLM"/>
    </source>
</evidence>
<proteinExistence type="predicted"/>
<dbReference type="RefSeq" id="WP_145218733.1">
    <property type="nucleotide sequence ID" value="NZ_CP036432.1"/>
</dbReference>
<gene>
    <name evidence="2" type="ORF">TBK1r_62130</name>
</gene>
<protein>
    <recommendedName>
        <fullName evidence="4">Transposase IS66 C-terminal domain-containing protein</fullName>
    </recommendedName>
</protein>
<evidence type="ECO:0000313" key="3">
    <source>
        <dbReference type="Proteomes" id="UP000318081"/>
    </source>
</evidence>
<reference evidence="2 3" key="1">
    <citation type="submission" date="2019-02" db="EMBL/GenBank/DDBJ databases">
        <title>Deep-cultivation of Planctomycetes and their phenomic and genomic characterization uncovers novel biology.</title>
        <authorList>
            <person name="Wiegand S."/>
            <person name="Jogler M."/>
            <person name="Boedeker C."/>
            <person name="Pinto D."/>
            <person name="Vollmers J."/>
            <person name="Rivas-Marin E."/>
            <person name="Kohn T."/>
            <person name="Peeters S.H."/>
            <person name="Heuer A."/>
            <person name="Rast P."/>
            <person name="Oberbeckmann S."/>
            <person name="Bunk B."/>
            <person name="Jeske O."/>
            <person name="Meyerdierks A."/>
            <person name="Storesund J.E."/>
            <person name="Kallscheuer N."/>
            <person name="Luecker S."/>
            <person name="Lage O.M."/>
            <person name="Pohl T."/>
            <person name="Merkel B.J."/>
            <person name="Hornburger P."/>
            <person name="Mueller R.-W."/>
            <person name="Bruemmer F."/>
            <person name="Labrenz M."/>
            <person name="Spormann A.M."/>
            <person name="Op den Camp H."/>
            <person name="Overmann J."/>
            <person name="Amann R."/>
            <person name="Jetten M.S.M."/>
            <person name="Mascher T."/>
            <person name="Medema M.H."/>
            <person name="Devos D.P."/>
            <person name="Kaster A.-K."/>
            <person name="Ovreas L."/>
            <person name="Rohde M."/>
            <person name="Galperin M.Y."/>
            <person name="Jogler C."/>
        </authorList>
    </citation>
    <scope>NUCLEOTIDE SEQUENCE [LARGE SCALE GENOMIC DNA]</scope>
    <source>
        <strain evidence="2 3">TBK1r</strain>
    </source>
</reference>
<feature type="region of interest" description="Disordered" evidence="1">
    <location>
        <begin position="61"/>
        <end position="90"/>
    </location>
</feature>
<evidence type="ECO:0000313" key="2">
    <source>
        <dbReference type="EMBL" id="QDV87184.1"/>
    </source>
</evidence>
<name>A0ABX5XYU2_9BACT</name>
<feature type="compositionally biased region" description="Basic and acidic residues" evidence="1">
    <location>
        <begin position="61"/>
        <end position="72"/>
    </location>
</feature>
<evidence type="ECO:0000256" key="1">
    <source>
        <dbReference type="SAM" id="MobiDB-lite"/>
    </source>
</evidence>
<organism evidence="2 3">
    <name type="scientific">Stieleria magnilauensis</name>
    <dbReference type="NCBI Taxonomy" id="2527963"/>
    <lineage>
        <taxon>Bacteria</taxon>
        <taxon>Pseudomonadati</taxon>
        <taxon>Planctomycetota</taxon>
        <taxon>Planctomycetia</taxon>
        <taxon>Pirellulales</taxon>
        <taxon>Pirellulaceae</taxon>
        <taxon>Stieleria</taxon>
    </lineage>
</organism>
<keyword evidence="3" id="KW-1185">Reference proteome</keyword>
<dbReference type="Proteomes" id="UP000318081">
    <property type="component" value="Chromosome"/>
</dbReference>
<dbReference type="EMBL" id="CP036432">
    <property type="protein sequence ID" value="QDV87184.1"/>
    <property type="molecule type" value="Genomic_DNA"/>
</dbReference>